<dbReference type="InterPro" id="IPR011727">
    <property type="entry name" value="CHP02117"/>
</dbReference>
<organism evidence="1 2">
    <name type="scientific">Longibacter salinarum</name>
    <dbReference type="NCBI Taxonomy" id="1850348"/>
    <lineage>
        <taxon>Bacteria</taxon>
        <taxon>Pseudomonadati</taxon>
        <taxon>Rhodothermota</taxon>
        <taxon>Rhodothermia</taxon>
        <taxon>Rhodothermales</taxon>
        <taxon>Salisaetaceae</taxon>
        <taxon>Longibacter</taxon>
    </lineage>
</organism>
<dbReference type="EMBL" id="PDEQ01000005">
    <property type="protein sequence ID" value="PEN13018.1"/>
    <property type="molecule type" value="Genomic_DNA"/>
</dbReference>
<evidence type="ECO:0000313" key="1">
    <source>
        <dbReference type="EMBL" id="PEN13018.1"/>
    </source>
</evidence>
<dbReference type="Pfam" id="PF09601">
    <property type="entry name" value="DUF2459"/>
    <property type="match status" value="1"/>
</dbReference>
<accession>A0A2A8CXA5</accession>
<comment type="caution">
    <text evidence="1">The sequence shown here is derived from an EMBL/GenBank/DDBJ whole genome shotgun (WGS) entry which is preliminary data.</text>
</comment>
<proteinExistence type="predicted"/>
<sequence>MPAFLNWRRVVAVLVIAWSGLLMVSCGLPHVTVEDDGPPVHDIYVVEYGWHAGIIIPTQSLPSDALPAFPGVPASPFIDVGWGEARYYPSSDPGTLTLLRAGLWPTSSVVYVVPIYERPPPSSRGSKTVRLRVSDAELRAMANAIRSSMRVTEDGSAIFAAEGHAQNSRFFESPLSYHVFNNCNHWAAAVLRAAGCDTWPRYTLTVDRVMRQAEECSRR</sequence>
<dbReference type="AlphaFoldDB" id="A0A2A8CXA5"/>
<evidence type="ECO:0008006" key="3">
    <source>
        <dbReference type="Google" id="ProtNLM"/>
    </source>
</evidence>
<protein>
    <recommendedName>
        <fullName evidence="3">DUF2459 domain-containing protein</fullName>
    </recommendedName>
</protein>
<dbReference type="RefSeq" id="WP_098075613.1">
    <property type="nucleotide sequence ID" value="NZ_PDEQ01000005.1"/>
</dbReference>
<evidence type="ECO:0000313" key="2">
    <source>
        <dbReference type="Proteomes" id="UP000220102"/>
    </source>
</evidence>
<reference evidence="1 2" key="1">
    <citation type="submission" date="2017-10" db="EMBL/GenBank/DDBJ databases">
        <title>Draft genome of Longibacter Salinarum.</title>
        <authorList>
            <person name="Goh K.M."/>
            <person name="Shamsir M.S."/>
            <person name="Lim S.W."/>
        </authorList>
    </citation>
    <scope>NUCLEOTIDE SEQUENCE [LARGE SCALE GENOMIC DNA]</scope>
    <source>
        <strain evidence="1 2">KCTC 52045</strain>
    </source>
</reference>
<gene>
    <name evidence="1" type="ORF">CRI94_10205</name>
</gene>
<keyword evidence="2" id="KW-1185">Reference proteome</keyword>
<name>A0A2A8CXA5_9BACT</name>
<dbReference type="Proteomes" id="UP000220102">
    <property type="component" value="Unassembled WGS sequence"/>
</dbReference>
<dbReference type="OrthoDB" id="211174at2"/>